<organism evidence="1 2">
    <name type="scientific">Marinomonas pollencensis</name>
    <dbReference type="NCBI Taxonomy" id="491954"/>
    <lineage>
        <taxon>Bacteria</taxon>
        <taxon>Pseudomonadati</taxon>
        <taxon>Pseudomonadota</taxon>
        <taxon>Gammaproteobacteria</taxon>
        <taxon>Oceanospirillales</taxon>
        <taxon>Oceanospirillaceae</taxon>
        <taxon>Marinomonas</taxon>
    </lineage>
</organism>
<dbReference type="OrthoDB" id="5822659at2"/>
<evidence type="ECO:0000313" key="1">
    <source>
        <dbReference type="EMBL" id="REG85727.1"/>
    </source>
</evidence>
<sequence length="116" mass="13285">MANSNTAALAKVSLRVVDCSKQKANEFFQCWQQQQGIKFLQVEWKKQRILVHYDALLVSLSDIIAGLEAVKMQLKGGMFCRWRLHLARQVEQNIRDNLNHVPHCCGKAPRPIQGNK</sequence>
<protein>
    <submittedName>
        <fullName evidence="1">Uncharacterized protein</fullName>
    </submittedName>
</protein>
<reference evidence="1 2" key="1">
    <citation type="submission" date="2018-08" db="EMBL/GenBank/DDBJ databases">
        <title>Genomic Encyclopedia of Type Strains, Phase III (KMG-III): the genomes of soil and plant-associated and newly described type strains.</title>
        <authorList>
            <person name="Whitman W."/>
        </authorList>
    </citation>
    <scope>NUCLEOTIDE SEQUENCE [LARGE SCALE GENOMIC DNA]</scope>
    <source>
        <strain evidence="1 2">CECT 7375</strain>
    </source>
</reference>
<gene>
    <name evidence="1" type="ORF">DFP81_102260</name>
</gene>
<name>A0A3E0DRF5_9GAMM</name>
<comment type="caution">
    <text evidence="1">The sequence shown here is derived from an EMBL/GenBank/DDBJ whole genome shotgun (WGS) entry which is preliminary data.</text>
</comment>
<dbReference type="EMBL" id="QUNG01000002">
    <property type="protein sequence ID" value="REG85727.1"/>
    <property type="molecule type" value="Genomic_DNA"/>
</dbReference>
<dbReference type="Proteomes" id="UP000256542">
    <property type="component" value="Unassembled WGS sequence"/>
</dbReference>
<accession>A0A3E0DRF5</accession>
<dbReference type="RefSeq" id="WP_115896509.1">
    <property type="nucleotide sequence ID" value="NZ_QUNG01000002.1"/>
</dbReference>
<dbReference type="AlphaFoldDB" id="A0A3E0DRF5"/>
<proteinExistence type="predicted"/>
<keyword evidence="2" id="KW-1185">Reference proteome</keyword>
<evidence type="ECO:0000313" key="2">
    <source>
        <dbReference type="Proteomes" id="UP000256542"/>
    </source>
</evidence>